<proteinExistence type="predicted"/>
<dbReference type="InterPro" id="IPR015590">
    <property type="entry name" value="Aldehyde_DH_dom"/>
</dbReference>
<dbReference type="InterPro" id="IPR016161">
    <property type="entry name" value="Ald_DH/histidinol_DH"/>
</dbReference>
<keyword evidence="1" id="KW-0560">Oxidoreductase</keyword>
<gene>
    <name evidence="3" type="ORF">WR164_02350</name>
</gene>
<evidence type="ECO:0000313" key="3">
    <source>
        <dbReference type="EMBL" id="GLB46256.1"/>
    </source>
</evidence>
<name>A0A9W6AZX6_9LACO</name>
<reference evidence="3" key="2">
    <citation type="journal article" date="2023" name="PLoS ONE">
        <title>Philodulcilactobacillus myokoensis gen. nov., sp. nov., a fructophilic, acidophilic, and agar-phobic lactic acid bacterium isolated from fermented vegetable extracts.</title>
        <authorList>
            <person name="Kouya T."/>
            <person name="Ishiyama Y."/>
            <person name="Ohashi S."/>
            <person name="Kumakubo R."/>
            <person name="Yamazaki T."/>
            <person name="Otaki T."/>
        </authorList>
    </citation>
    <scope>NUCLEOTIDE SEQUENCE</scope>
    <source>
        <strain evidence="3">WR16-4</strain>
    </source>
</reference>
<dbReference type="SUPFAM" id="SSF53720">
    <property type="entry name" value="ALDH-like"/>
    <property type="match status" value="1"/>
</dbReference>
<reference evidence="3" key="1">
    <citation type="submission" date="2022-07" db="EMBL/GenBank/DDBJ databases">
        <authorList>
            <person name="Kouya T."/>
            <person name="Ishiyama Y."/>
        </authorList>
    </citation>
    <scope>NUCLEOTIDE SEQUENCE</scope>
    <source>
        <strain evidence="3">WR16-4</strain>
    </source>
</reference>
<dbReference type="InterPro" id="IPR016163">
    <property type="entry name" value="Ald_DH_C"/>
</dbReference>
<dbReference type="Gene3D" id="3.40.309.10">
    <property type="entry name" value="Aldehyde Dehydrogenase, Chain A, domain 2"/>
    <property type="match status" value="1"/>
</dbReference>
<evidence type="ECO:0000256" key="1">
    <source>
        <dbReference type="ARBA" id="ARBA00023002"/>
    </source>
</evidence>
<protein>
    <recommendedName>
        <fullName evidence="2">Aldehyde dehydrogenase domain-containing protein</fullName>
    </recommendedName>
</protein>
<accession>A0A9W6AZX6</accession>
<dbReference type="PANTHER" id="PTHR11699">
    <property type="entry name" value="ALDEHYDE DEHYDROGENASE-RELATED"/>
    <property type="match status" value="1"/>
</dbReference>
<dbReference type="CDD" id="cd07122">
    <property type="entry name" value="ALDH_F20_ACDH"/>
    <property type="match status" value="1"/>
</dbReference>
<dbReference type="Proteomes" id="UP001144204">
    <property type="component" value="Unassembled WGS sequence"/>
</dbReference>
<dbReference type="Gene3D" id="3.40.605.10">
    <property type="entry name" value="Aldehyde Dehydrogenase, Chain A, domain 1"/>
    <property type="match status" value="1"/>
</dbReference>
<keyword evidence="4" id="KW-1185">Reference proteome</keyword>
<dbReference type="GO" id="GO:0016620">
    <property type="term" value="F:oxidoreductase activity, acting on the aldehyde or oxo group of donors, NAD or NADP as acceptor"/>
    <property type="evidence" value="ECO:0007669"/>
    <property type="project" value="InterPro"/>
</dbReference>
<sequence>MSDVNTMINSMVEKGHTALSNMSDFSQEKVDHIVHQMVLAGLASSKELGQMAYDETGRGVAHDKALKNIFSTGEIWHSIQHHKTVGVVSEDKGKKLIKIARPLGVIAGITPVTNPTSTTMFNAIIAMKTRNPIIFSFHPQAMKSSTKAGEIMRDAAIKAGAPANSIQWITQPSIEATNELINNSGIATTLATGGPAMVKAAYSTGKPALGVGPANGPLYVERTADLDQAASDLATSKTFDNGMICATENSVIIDQGIYDDFKKKLQQHGFYFIKPEDQTKLAKTMYNPKTKSVNGPIAGQSAIKIAKDAGIKVPDDTKVLAAELDGVGPDYVLSGEKLSPVISVYKSKDHHEAFRIADELLNYGGLGHTAAICTTNSDIAKQFGIHMKACRVLVNMPASLGGVGGLFNDLTPSLTLGTGSWGKNSIDHNVTDYDLLNYSYVTGREESTAWKQLVQKYAE</sequence>
<evidence type="ECO:0000259" key="2">
    <source>
        <dbReference type="Pfam" id="PF00171"/>
    </source>
</evidence>
<evidence type="ECO:0000313" key="4">
    <source>
        <dbReference type="Proteomes" id="UP001144204"/>
    </source>
</evidence>
<dbReference type="EMBL" id="BRPL01000002">
    <property type="protein sequence ID" value="GLB46256.1"/>
    <property type="molecule type" value="Genomic_DNA"/>
</dbReference>
<comment type="caution">
    <text evidence="3">The sequence shown here is derived from an EMBL/GenBank/DDBJ whole genome shotgun (WGS) entry which is preliminary data.</text>
</comment>
<organism evidence="3 4">
    <name type="scientific">Philodulcilactobacillus myokoensis</name>
    <dbReference type="NCBI Taxonomy" id="2929573"/>
    <lineage>
        <taxon>Bacteria</taxon>
        <taxon>Bacillati</taxon>
        <taxon>Bacillota</taxon>
        <taxon>Bacilli</taxon>
        <taxon>Lactobacillales</taxon>
        <taxon>Lactobacillaceae</taxon>
        <taxon>Philodulcilactobacillus</taxon>
    </lineage>
</organism>
<feature type="domain" description="Aldehyde dehydrogenase" evidence="2">
    <location>
        <begin position="8"/>
        <end position="397"/>
    </location>
</feature>
<dbReference type="InterPro" id="IPR016162">
    <property type="entry name" value="Ald_DH_N"/>
</dbReference>
<dbReference type="AlphaFoldDB" id="A0A9W6AZX6"/>
<dbReference type="Pfam" id="PF00171">
    <property type="entry name" value="Aldedh"/>
    <property type="match status" value="1"/>
</dbReference>